<gene>
    <name evidence="1" type="ordered locus">Sta7437_2943</name>
</gene>
<dbReference type="KEGG" id="scs:Sta7437_2943"/>
<dbReference type="STRING" id="111780.Sta7437_2943"/>
<evidence type="ECO:0000313" key="1">
    <source>
        <dbReference type="EMBL" id="AFZ36462.1"/>
    </source>
</evidence>
<dbReference type="EMBL" id="CP003653">
    <property type="protein sequence ID" value="AFZ36462.1"/>
    <property type="molecule type" value="Genomic_DNA"/>
</dbReference>
<dbReference type="HOGENOM" id="CLU_2703030_0_0_3"/>
<keyword evidence="2" id="KW-1185">Reference proteome</keyword>
<sequence>MANILTKNGVFKIFIWLTAEIFLNLIGLDDLADYSEFIFEHKLKIVQIIIAPSLPKTANHSLFIAPAINNSLF</sequence>
<dbReference type="PATRIC" id="fig|111780.3.peg.3059"/>
<dbReference type="RefSeq" id="WP_015194129.1">
    <property type="nucleotide sequence ID" value="NC_019748.1"/>
</dbReference>
<dbReference type="Proteomes" id="UP000010473">
    <property type="component" value="Chromosome"/>
</dbReference>
<reference evidence="2" key="1">
    <citation type="journal article" date="2013" name="Proc. Natl. Acad. Sci. U.S.A.">
        <title>Improving the coverage of the cyanobacterial phylum using diversity-driven genome sequencing.</title>
        <authorList>
            <person name="Shih P.M."/>
            <person name="Wu D."/>
            <person name="Latifi A."/>
            <person name="Axen S.D."/>
            <person name="Fewer D.P."/>
            <person name="Talla E."/>
            <person name="Calteau A."/>
            <person name="Cai F."/>
            <person name="Tandeau de Marsac N."/>
            <person name="Rippka R."/>
            <person name="Herdman M."/>
            <person name="Sivonen K."/>
            <person name="Coursin T."/>
            <person name="Laurent T."/>
            <person name="Goodwin L."/>
            <person name="Nolan M."/>
            <person name="Davenport K.W."/>
            <person name="Han C.S."/>
            <person name="Rubin E.M."/>
            <person name="Eisen J.A."/>
            <person name="Woyke T."/>
            <person name="Gugger M."/>
            <person name="Kerfeld C.A."/>
        </authorList>
    </citation>
    <scope>NUCLEOTIDE SEQUENCE [LARGE SCALE GENOMIC DNA]</scope>
    <source>
        <strain evidence="2">ATCC 29371 / PCC 7437</strain>
    </source>
</reference>
<accession>K9XXS6</accession>
<dbReference type="OrthoDB" id="468542at2"/>
<dbReference type="AlphaFoldDB" id="K9XXS6"/>
<name>K9XXS6_STAC7</name>
<protein>
    <submittedName>
        <fullName evidence="1">Uncharacterized protein</fullName>
    </submittedName>
</protein>
<proteinExistence type="predicted"/>
<organism evidence="1 2">
    <name type="scientific">Stanieria cyanosphaera (strain ATCC 29371 / PCC 7437)</name>
    <dbReference type="NCBI Taxonomy" id="111780"/>
    <lineage>
        <taxon>Bacteria</taxon>
        <taxon>Bacillati</taxon>
        <taxon>Cyanobacteriota</taxon>
        <taxon>Cyanophyceae</taxon>
        <taxon>Pleurocapsales</taxon>
        <taxon>Dermocarpellaceae</taxon>
        <taxon>Stanieria</taxon>
    </lineage>
</organism>
<evidence type="ECO:0000313" key="2">
    <source>
        <dbReference type="Proteomes" id="UP000010473"/>
    </source>
</evidence>